<name>A0A6J4UL55_9BACT</name>
<protein>
    <submittedName>
        <fullName evidence="1">Uncharacterized protein</fullName>
    </submittedName>
</protein>
<proteinExistence type="predicted"/>
<accession>A0A6J4UL55</accession>
<reference evidence="1" key="1">
    <citation type="submission" date="2020-02" db="EMBL/GenBank/DDBJ databases">
        <authorList>
            <person name="Meier V. D."/>
        </authorList>
    </citation>
    <scope>NUCLEOTIDE SEQUENCE</scope>
    <source>
        <strain evidence="1">AVDCRST_MAG49</strain>
    </source>
</reference>
<organism evidence="1">
    <name type="scientific">uncultured Thermomicrobiales bacterium</name>
    <dbReference type="NCBI Taxonomy" id="1645740"/>
    <lineage>
        <taxon>Bacteria</taxon>
        <taxon>Pseudomonadati</taxon>
        <taxon>Thermomicrobiota</taxon>
        <taxon>Thermomicrobia</taxon>
        <taxon>Thermomicrobiales</taxon>
        <taxon>environmental samples</taxon>
    </lineage>
</organism>
<evidence type="ECO:0000313" key="1">
    <source>
        <dbReference type="EMBL" id="CAA9550998.1"/>
    </source>
</evidence>
<gene>
    <name evidence="1" type="ORF">AVDCRST_MAG49-1788</name>
</gene>
<dbReference type="EMBL" id="CADCWG010000115">
    <property type="protein sequence ID" value="CAA9550998.1"/>
    <property type="molecule type" value="Genomic_DNA"/>
</dbReference>
<dbReference type="AlphaFoldDB" id="A0A6J4UL55"/>
<sequence>MGTMGTVEARARRTILAIVAAALLTLGGLGWTGGIDDAAAGSTQQLPPSGDDVDCYPAKVC</sequence>